<organism evidence="1 2">
    <name type="scientific">phage PKM.Lu.22.1</name>
    <dbReference type="NCBI Taxonomy" id="3049197"/>
    <lineage>
        <taxon>Viruses</taxon>
        <taxon>Duplodnaviria</taxon>
        <taxon>Heunggongvirae</taxon>
        <taxon>Uroviricota</taxon>
        <taxon>Caudoviricetes</taxon>
        <taxon>Grimontviridae</taxon>
    </lineage>
</organism>
<keyword evidence="2" id="KW-1185">Reference proteome</keyword>
<dbReference type="EMBL" id="OQ829281">
    <property type="protein sequence ID" value="WHS68252.1"/>
    <property type="molecule type" value="Genomic_DNA"/>
</dbReference>
<reference evidence="1" key="1">
    <citation type="submission" date="2023-04" db="EMBL/GenBank/DDBJ databases">
        <title>Isolation and Characterization of Novel Plasmid-specific Phages Infecting Bacteria Carrying Diverse Conjugative Plasmids.</title>
        <authorList>
            <person name="Parra B."/>
            <person name="Cockx B."/>
            <person name="Lutz V.T."/>
            <person name="Bronsted L."/>
            <person name="Smets B.F."/>
            <person name="Dechesne A."/>
        </authorList>
    </citation>
    <scope>NUCLEOTIDE SEQUENCE</scope>
</reference>
<proteinExistence type="predicted"/>
<accession>A0AAF0RBB6</accession>
<sequence>MKREMFELNLGDRFSLGSDDTVYVCIRMYGEHDNVLAVNEISKTVAKFPAYAACRLRPSDEVKPIAIGALSVNDVCRPCDHRHCDNQETYLVLEIDSTFDEIRCKVLETGDVTSIHVNTLVKVITHGNS</sequence>
<dbReference type="Proteomes" id="UP001223176">
    <property type="component" value="Segment"/>
</dbReference>
<evidence type="ECO:0000313" key="1">
    <source>
        <dbReference type="EMBL" id="WHS68252.1"/>
    </source>
</evidence>
<name>A0AAF0RBB6_9CAUD</name>
<evidence type="ECO:0000313" key="2">
    <source>
        <dbReference type="Proteomes" id="UP001223176"/>
    </source>
</evidence>
<protein>
    <submittedName>
        <fullName evidence="1">Uncharacterized protein</fullName>
    </submittedName>
</protein>